<dbReference type="SUPFAM" id="SSF52047">
    <property type="entry name" value="RNI-like"/>
    <property type="match status" value="1"/>
</dbReference>
<dbReference type="Gene3D" id="3.80.10.10">
    <property type="entry name" value="Ribonuclease Inhibitor"/>
    <property type="match status" value="1"/>
</dbReference>
<protein>
    <submittedName>
        <fullName evidence="1">Uncharacterized protein</fullName>
    </submittedName>
</protein>
<dbReference type="Proteomes" id="UP001153076">
    <property type="component" value="Unassembled WGS sequence"/>
</dbReference>
<dbReference type="EMBL" id="JAKOGI010000034">
    <property type="protein sequence ID" value="KAJ8447865.1"/>
    <property type="molecule type" value="Genomic_DNA"/>
</dbReference>
<evidence type="ECO:0000313" key="2">
    <source>
        <dbReference type="Proteomes" id="UP001153076"/>
    </source>
</evidence>
<evidence type="ECO:0000313" key="1">
    <source>
        <dbReference type="EMBL" id="KAJ8447865.1"/>
    </source>
</evidence>
<dbReference type="InterPro" id="IPR032675">
    <property type="entry name" value="LRR_dom_sf"/>
</dbReference>
<accession>A0A9Q1KRQ5</accession>
<reference evidence="1" key="1">
    <citation type="submission" date="2022-04" db="EMBL/GenBank/DDBJ databases">
        <title>Carnegiea gigantea Genome sequencing and assembly v2.</title>
        <authorList>
            <person name="Copetti D."/>
            <person name="Sanderson M.J."/>
            <person name="Burquez A."/>
            <person name="Wojciechowski M.F."/>
        </authorList>
    </citation>
    <scope>NUCLEOTIDE SEQUENCE</scope>
    <source>
        <strain evidence="1">SGP5-SGP5p</strain>
        <tissue evidence="1">Aerial part</tissue>
    </source>
</reference>
<proteinExistence type="predicted"/>
<gene>
    <name evidence="1" type="ORF">Cgig2_012000</name>
</gene>
<organism evidence="1 2">
    <name type="scientific">Carnegiea gigantea</name>
    <dbReference type="NCBI Taxonomy" id="171969"/>
    <lineage>
        <taxon>Eukaryota</taxon>
        <taxon>Viridiplantae</taxon>
        <taxon>Streptophyta</taxon>
        <taxon>Embryophyta</taxon>
        <taxon>Tracheophyta</taxon>
        <taxon>Spermatophyta</taxon>
        <taxon>Magnoliopsida</taxon>
        <taxon>eudicotyledons</taxon>
        <taxon>Gunneridae</taxon>
        <taxon>Pentapetalae</taxon>
        <taxon>Caryophyllales</taxon>
        <taxon>Cactineae</taxon>
        <taxon>Cactaceae</taxon>
        <taxon>Cactoideae</taxon>
        <taxon>Echinocereeae</taxon>
        <taxon>Carnegiea</taxon>
    </lineage>
</organism>
<dbReference type="AlphaFoldDB" id="A0A9Q1KRQ5"/>
<comment type="caution">
    <text evidence="1">The sequence shown here is derived from an EMBL/GenBank/DDBJ whole genome shotgun (WGS) entry which is preliminary data.</text>
</comment>
<name>A0A9Q1KRQ5_9CARY</name>
<keyword evidence="2" id="KW-1185">Reference proteome</keyword>
<sequence>MVSGDDVIFRSRFGIARGLCVSFDHGTYDELMTSWAVALLRTCNQKNSQEIQRLVKATGHNFAGYVFNKKKLVSLWIAKGFVHIVKPLRSFLLAERPSNGTELSSSVCSDLISSFQHLRALDFTWIGIKQLPKSLGKMIQLDVFIVSKNNEPKSSYCALSDLCSLDTLMGQLTIDFRGYYPSMALDAREANTKAKKNLQSLTLK</sequence>